<dbReference type="GO" id="GO:0047617">
    <property type="term" value="F:fatty acyl-CoA hydrolase activity"/>
    <property type="evidence" value="ECO:0007669"/>
    <property type="project" value="TreeGrafter"/>
</dbReference>
<reference evidence="3 4" key="1">
    <citation type="journal article" date="2019" name="Emerg. Microbes Infect.">
        <title>Comprehensive subspecies identification of 175 nontuberculous mycobacteria species based on 7547 genomic profiles.</title>
        <authorList>
            <person name="Matsumoto Y."/>
            <person name="Kinjo T."/>
            <person name="Motooka D."/>
            <person name="Nabeya D."/>
            <person name="Jung N."/>
            <person name="Uechi K."/>
            <person name="Horii T."/>
            <person name="Iida T."/>
            <person name="Fujita J."/>
            <person name="Nakamura S."/>
        </authorList>
    </citation>
    <scope>NUCLEOTIDE SEQUENCE [LARGE SCALE GENOMIC DNA]</scope>
    <source>
        <strain evidence="3 4">JCM 30275</strain>
    </source>
</reference>
<gene>
    <name evidence="3" type="ORF">MANY_51070</name>
</gene>
<dbReference type="PANTHER" id="PTHR31793">
    <property type="entry name" value="4-HYDROXYBENZOYL-COA THIOESTERASE FAMILY MEMBER"/>
    <property type="match status" value="1"/>
</dbReference>
<dbReference type="EMBL" id="AP022620">
    <property type="protein sequence ID" value="BBZ79770.1"/>
    <property type="molecule type" value="Genomic_DNA"/>
</dbReference>
<dbReference type="Proteomes" id="UP000467249">
    <property type="component" value="Chromosome"/>
</dbReference>
<evidence type="ECO:0000256" key="2">
    <source>
        <dbReference type="ARBA" id="ARBA00022801"/>
    </source>
</evidence>
<keyword evidence="2" id="KW-0378">Hydrolase</keyword>
<protein>
    <submittedName>
        <fullName evidence="3">Thioesterase</fullName>
    </submittedName>
</protein>
<evidence type="ECO:0000256" key="1">
    <source>
        <dbReference type="ARBA" id="ARBA00005953"/>
    </source>
</evidence>
<dbReference type="InterPro" id="IPR029069">
    <property type="entry name" value="HotDog_dom_sf"/>
</dbReference>
<dbReference type="KEGG" id="many:MANY_51070"/>
<evidence type="ECO:0000313" key="4">
    <source>
        <dbReference type="Proteomes" id="UP000467249"/>
    </source>
</evidence>
<keyword evidence="4" id="KW-1185">Reference proteome</keyword>
<dbReference type="Gene3D" id="3.10.129.10">
    <property type="entry name" value="Hotdog Thioesterase"/>
    <property type="match status" value="1"/>
</dbReference>
<dbReference type="PANTHER" id="PTHR31793:SF27">
    <property type="entry name" value="NOVEL THIOESTERASE SUPERFAMILY DOMAIN AND SAPOSIN A-TYPE DOMAIN CONTAINING PROTEIN (0610012H03RIK)"/>
    <property type="match status" value="1"/>
</dbReference>
<dbReference type="SUPFAM" id="SSF54637">
    <property type="entry name" value="Thioesterase/thiol ester dehydrase-isomerase"/>
    <property type="match status" value="1"/>
</dbReference>
<dbReference type="CDD" id="cd00586">
    <property type="entry name" value="4HBT"/>
    <property type="match status" value="1"/>
</dbReference>
<proteinExistence type="inferred from homology"/>
<dbReference type="InterPro" id="IPR050563">
    <property type="entry name" value="4-hydroxybenzoyl-CoA_TE"/>
</dbReference>
<dbReference type="RefSeq" id="WP_179967420.1">
    <property type="nucleotide sequence ID" value="NZ_AP022620.1"/>
</dbReference>
<sequence>MIAPPPPLRIEPRWTDLDPVGHVNNNVFLVYAEEARARFLHAALPEASKHIVVVHNSIDYHSSVLVTDVLAVTSRVESIGRTSFTTLNTIATDTGRECATVRTVQVVLDPAEQRSRPWTEAERATLEGLTADPAVR</sequence>
<organism evidence="3 4">
    <name type="scientific">Mycolicibacterium anyangense</name>
    <dbReference type="NCBI Taxonomy" id="1431246"/>
    <lineage>
        <taxon>Bacteria</taxon>
        <taxon>Bacillati</taxon>
        <taxon>Actinomycetota</taxon>
        <taxon>Actinomycetes</taxon>
        <taxon>Mycobacteriales</taxon>
        <taxon>Mycobacteriaceae</taxon>
        <taxon>Mycolicibacterium</taxon>
    </lineage>
</organism>
<comment type="similarity">
    <text evidence="1">Belongs to the 4-hydroxybenzoyl-CoA thioesterase family.</text>
</comment>
<accession>A0A6N4WCR9</accession>
<dbReference type="Pfam" id="PF13279">
    <property type="entry name" value="4HBT_2"/>
    <property type="match status" value="1"/>
</dbReference>
<dbReference type="AlphaFoldDB" id="A0A6N4WCR9"/>
<name>A0A6N4WCR9_9MYCO</name>
<evidence type="ECO:0000313" key="3">
    <source>
        <dbReference type="EMBL" id="BBZ79770.1"/>
    </source>
</evidence>